<organism evidence="1 5">
    <name type="scientific">Ficus carica</name>
    <name type="common">Common fig</name>
    <dbReference type="NCBI Taxonomy" id="3494"/>
    <lineage>
        <taxon>Eukaryota</taxon>
        <taxon>Viridiplantae</taxon>
        <taxon>Streptophyta</taxon>
        <taxon>Embryophyta</taxon>
        <taxon>Tracheophyta</taxon>
        <taxon>Spermatophyta</taxon>
        <taxon>Magnoliopsida</taxon>
        <taxon>eudicotyledons</taxon>
        <taxon>Gunneridae</taxon>
        <taxon>Pentapetalae</taxon>
        <taxon>rosids</taxon>
        <taxon>fabids</taxon>
        <taxon>Rosales</taxon>
        <taxon>Moraceae</taxon>
        <taxon>Ficeae</taxon>
        <taxon>Ficus</taxon>
    </lineage>
</organism>
<dbReference type="EMBL" id="BTGU01004606">
    <property type="protein sequence ID" value="GMN29642.1"/>
    <property type="molecule type" value="Genomic_DNA"/>
</dbReference>
<dbReference type="EMBL" id="BTGU01004607">
    <property type="protein sequence ID" value="GMN29654.1"/>
    <property type="molecule type" value="Genomic_DNA"/>
</dbReference>
<dbReference type="EMBL" id="BTGU01004713">
    <property type="protein sequence ID" value="GMN31182.1"/>
    <property type="molecule type" value="Genomic_DNA"/>
</dbReference>
<dbReference type="Proteomes" id="UP001187192">
    <property type="component" value="Unassembled WGS sequence"/>
</dbReference>
<evidence type="ECO:0000313" key="3">
    <source>
        <dbReference type="EMBL" id="GMN31182.1"/>
    </source>
</evidence>
<accession>A0AA87Z6C4</accession>
<protein>
    <submittedName>
        <fullName evidence="1">Uncharacterized protein</fullName>
    </submittedName>
</protein>
<evidence type="ECO:0000313" key="1">
    <source>
        <dbReference type="EMBL" id="GMN29642.1"/>
    </source>
</evidence>
<dbReference type="EMBL" id="BTGU01004714">
    <property type="protein sequence ID" value="GMN31196.1"/>
    <property type="molecule type" value="Genomic_DNA"/>
</dbReference>
<name>A0AA87Z6C4_FICCA</name>
<dbReference type="AlphaFoldDB" id="A0AA87Z6C4"/>
<evidence type="ECO:0000313" key="2">
    <source>
        <dbReference type="EMBL" id="GMN29654.1"/>
    </source>
</evidence>
<sequence>MRVYEQGKLNESFGFLEPLARLTEPENPIANGNYIKGIGMLGGISFDLGHIDDSVKCEKMMFVKIGPARYARRISHLPTRYGEFVKSFKYVGVRTYLLLGMKQDNMLLRGGNTGRDKTTRFENDKNFAGLGWEK</sequence>
<reference evidence="1" key="1">
    <citation type="submission" date="2023-07" db="EMBL/GenBank/DDBJ databases">
        <title>draft genome sequence of fig (Ficus carica).</title>
        <authorList>
            <person name="Takahashi T."/>
            <person name="Nishimura K."/>
        </authorList>
    </citation>
    <scope>NUCLEOTIDE SEQUENCE</scope>
</reference>
<evidence type="ECO:0000313" key="4">
    <source>
        <dbReference type="EMBL" id="GMN31196.1"/>
    </source>
</evidence>
<proteinExistence type="predicted"/>
<keyword evidence="5" id="KW-1185">Reference proteome</keyword>
<evidence type="ECO:0000313" key="5">
    <source>
        <dbReference type="Proteomes" id="UP001187192"/>
    </source>
</evidence>
<comment type="caution">
    <text evidence="1">The sequence shown here is derived from an EMBL/GenBank/DDBJ whole genome shotgun (WGS) entry which is preliminary data.</text>
</comment>
<gene>
    <name evidence="1" type="ORF">TIFTF001_046362</name>
    <name evidence="2" type="ORF">TIFTF001_046365</name>
    <name evidence="3" type="ORF">TIFTF001_046488</name>
    <name evidence="4" type="ORF">TIFTF001_046491</name>
</gene>